<dbReference type="GO" id="GO:0008017">
    <property type="term" value="F:microtubule binding"/>
    <property type="evidence" value="ECO:0007669"/>
    <property type="project" value="InterPro"/>
</dbReference>
<dbReference type="PANTHER" id="PTHR24115">
    <property type="entry name" value="KINESIN-RELATED"/>
    <property type="match status" value="1"/>
</dbReference>
<comment type="caution">
    <text evidence="4">The sequence shown here is derived from an EMBL/GenBank/DDBJ whole genome shotgun (WGS) entry which is preliminary data.</text>
</comment>
<dbReference type="PANTHER" id="PTHR24115:SF9">
    <property type="entry name" value="KINESIN HEAVY CHAIN"/>
    <property type="match status" value="1"/>
</dbReference>
<keyword evidence="1" id="KW-0067">ATP-binding</keyword>
<keyword evidence="1" id="KW-0505">Motor protein</keyword>
<evidence type="ECO:0000256" key="1">
    <source>
        <dbReference type="PROSITE-ProRule" id="PRU00283"/>
    </source>
</evidence>
<evidence type="ECO:0000256" key="2">
    <source>
        <dbReference type="SAM" id="Coils"/>
    </source>
</evidence>
<feature type="coiled-coil region" evidence="2">
    <location>
        <begin position="768"/>
        <end position="802"/>
    </location>
</feature>
<dbReference type="GO" id="GO:0008574">
    <property type="term" value="F:plus-end-directed microtubule motor activity"/>
    <property type="evidence" value="ECO:0007669"/>
    <property type="project" value="TreeGrafter"/>
</dbReference>
<dbReference type="InterPro" id="IPR001752">
    <property type="entry name" value="Kinesin_motor_dom"/>
</dbReference>
<dbReference type="Gene3D" id="3.40.850.10">
    <property type="entry name" value="Kinesin motor domain"/>
    <property type="match status" value="1"/>
</dbReference>
<evidence type="ECO:0000313" key="5">
    <source>
        <dbReference type="Proteomes" id="UP001162131"/>
    </source>
</evidence>
<dbReference type="EMBL" id="CAJZBQ010000036">
    <property type="protein sequence ID" value="CAG9324687.1"/>
    <property type="molecule type" value="Genomic_DNA"/>
</dbReference>
<dbReference type="PRINTS" id="PR00380">
    <property type="entry name" value="KINESINHEAVY"/>
</dbReference>
<reference evidence="4" key="1">
    <citation type="submission" date="2021-09" db="EMBL/GenBank/DDBJ databases">
        <authorList>
            <consortium name="AG Swart"/>
            <person name="Singh M."/>
            <person name="Singh A."/>
            <person name="Seah K."/>
            <person name="Emmerich C."/>
        </authorList>
    </citation>
    <scope>NUCLEOTIDE SEQUENCE</scope>
    <source>
        <strain evidence="4">ATCC30299</strain>
    </source>
</reference>
<dbReference type="InterPro" id="IPR027640">
    <property type="entry name" value="Kinesin-like_fam"/>
</dbReference>
<feature type="coiled-coil region" evidence="2">
    <location>
        <begin position="430"/>
        <end position="489"/>
    </location>
</feature>
<keyword evidence="2" id="KW-0175">Coiled coil</keyword>
<feature type="domain" description="Kinesin motor" evidence="3">
    <location>
        <begin position="6"/>
        <end position="344"/>
    </location>
</feature>
<keyword evidence="1" id="KW-0547">Nucleotide-binding</keyword>
<dbReference type="GO" id="GO:0005871">
    <property type="term" value="C:kinesin complex"/>
    <property type="evidence" value="ECO:0007669"/>
    <property type="project" value="TreeGrafter"/>
</dbReference>
<protein>
    <recommendedName>
        <fullName evidence="3">Kinesin motor domain-containing protein</fullName>
    </recommendedName>
</protein>
<name>A0AAU9JHV4_9CILI</name>
<dbReference type="InterPro" id="IPR036961">
    <property type="entry name" value="Kinesin_motor_dom_sf"/>
</dbReference>
<feature type="binding site" evidence="1">
    <location>
        <begin position="86"/>
        <end position="93"/>
    </location>
    <ligand>
        <name>ATP</name>
        <dbReference type="ChEBI" id="CHEBI:30616"/>
    </ligand>
</feature>
<proteinExistence type="inferred from homology"/>
<dbReference type="PROSITE" id="PS50067">
    <property type="entry name" value="KINESIN_MOTOR_2"/>
    <property type="match status" value="1"/>
</dbReference>
<dbReference type="GO" id="GO:0016887">
    <property type="term" value="F:ATP hydrolysis activity"/>
    <property type="evidence" value="ECO:0007669"/>
    <property type="project" value="TreeGrafter"/>
</dbReference>
<gene>
    <name evidence="4" type="ORF">BSTOLATCC_MIC36469</name>
</gene>
<sequence>MAGVNRVSLVLRFKNSNNKKTDTSLFKISPTNTEINIITPPNLRHTYPFQKIYTNDNNLKEFNRDFTIPMMDHVVCGGNCTITAIGAPNTGKSYSLFGVKTEAGYHGGIVIEGMRHLIDETKKLSTDITIGILVSFFEMHNGKIRDLGIAYQKREEWGFDEIFEFYKDLDLPVKETNLKSYIEGISLIQVNSLEEVEEVIWHGFQLRESYEKAYGPISDKCITVLSATVSQRSRAFTTFETKNGRFHFVDTSGSECNSVQDESDLEDPNNMLKGIKKVFNKLNMLKQGIPMSVISYKTCKLTHYLQSGLTGNSLVTVLHTIDSEPSKFNEAYKMLEFSKSIVEMDARLKVMRKHVNSTQEDDDNIVIRLREEIRDIDKTIETAMKYHEEKIKKIAKFIGIDEDMEILLNSSENSKEYETAKKFKEAPEIMENLINRNKILEEKIKEGQKLIGIKREKLEHKRQALSLETKKYDAEIIKAKKELEDLSEAYENRTDFKIIAAEEMDQLLINSHLSIEEMSANLHSIKSNMMNSKGDLRNLADMVEIGRNEDEHIFKKKYMEIESQQKQKIENLIDQFKYYDKILYEKNKKFERECKAYSVEINETLKQYKEESVQLYEIAVKLDMIINEIESGKYNMGVKPVLIPRTHKFALPRKEDYPITFRAIGATPTILRDPFSSFSQSRSIKSSTFLSSATSTLSFNFQPKLPKVQTFRNFEDLITEKIDLSTALSCPLKPLNNKELKNLGTNLQMYVQKKTAELESINSELDSKGCSLEKIEKLEQELKNVQEEAENFKTKYEKEVRSRIDLQDHFYYSPRPESRFFITEMKNSRPVTQHKMKVRIPQTAKNSVSAYSLNSRAQTSGFLSQTSSSSQTLVRFSPRGSMKNILGDLKGYTK</sequence>
<comment type="similarity">
    <text evidence="1">Belongs to the TRAFAC class myosin-kinesin ATPase superfamily. Kinesin family.</text>
</comment>
<evidence type="ECO:0000313" key="4">
    <source>
        <dbReference type="EMBL" id="CAG9324687.1"/>
    </source>
</evidence>
<dbReference type="GO" id="GO:0005874">
    <property type="term" value="C:microtubule"/>
    <property type="evidence" value="ECO:0007669"/>
    <property type="project" value="TreeGrafter"/>
</dbReference>
<dbReference type="InterPro" id="IPR027417">
    <property type="entry name" value="P-loop_NTPase"/>
</dbReference>
<evidence type="ECO:0000259" key="3">
    <source>
        <dbReference type="PROSITE" id="PS50067"/>
    </source>
</evidence>
<dbReference type="GO" id="GO:0030705">
    <property type="term" value="P:cytoskeleton-dependent intracellular transport"/>
    <property type="evidence" value="ECO:0007669"/>
    <property type="project" value="TreeGrafter"/>
</dbReference>
<dbReference type="Proteomes" id="UP001162131">
    <property type="component" value="Unassembled WGS sequence"/>
</dbReference>
<dbReference type="GO" id="GO:0007018">
    <property type="term" value="P:microtubule-based movement"/>
    <property type="evidence" value="ECO:0007669"/>
    <property type="project" value="InterPro"/>
</dbReference>
<keyword evidence="5" id="KW-1185">Reference proteome</keyword>
<dbReference type="SUPFAM" id="SSF52540">
    <property type="entry name" value="P-loop containing nucleoside triphosphate hydrolases"/>
    <property type="match status" value="1"/>
</dbReference>
<dbReference type="GO" id="GO:0005524">
    <property type="term" value="F:ATP binding"/>
    <property type="evidence" value="ECO:0007669"/>
    <property type="project" value="UniProtKB-UniRule"/>
</dbReference>
<dbReference type="AlphaFoldDB" id="A0AAU9JHV4"/>
<accession>A0AAU9JHV4</accession>
<organism evidence="4 5">
    <name type="scientific">Blepharisma stoltei</name>
    <dbReference type="NCBI Taxonomy" id="1481888"/>
    <lineage>
        <taxon>Eukaryota</taxon>
        <taxon>Sar</taxon>
        <taxon>Alveolata</taxon>
        <taxon>Ciliophora</taxon>
        <taxon>Postciliodesmatophora</taxon>
        <taxon>Heterotrichea</taxon>
        <taxon>Heterotrichida</taxon>
        <taxon>Blepharismidae</taxon>
        <taxon>Blepharisma</taxon>
    </lineage>
</organism>
<dbReference type="Pfam" id="PF00225">
    <property type="entry name" value="Kinesin"/>
    <property type="match status" value="1"/>
</dbReference>
<dbReference type="SMART" id="SM00129">
    <property type="entry name" value="KISc"/>
    <property type="match status" value="1"/>
</dbReference>